<evidence type="ECO:0000256" key="5">
    <source>
        <dbReference type="PIRSR" id="PIRSR000188-2"/>
    </source>
</evidence>
<evidence type="ECO:0000256" key="1">
    <source>
        <dbReference type="ARBA" id="ARBA00006382"/>
    </source>
</evidence>
<dbReference type="InterPro" id="IPR016211">
    <property type="entry name" value="Glu/Phe/Leu/Val/Trp_DH_bac/arc"/>
</dbReference>
<dbReference type="Proteomes" id="UP000000238">
    <property type="component" value="Chromosome"/>
</dbReference>
<dbReference type="Pfam" id="PF00208">
    <property type="entry name" value="ELFV_dehydrog"/>
    <property type="match status" value="2"/>
</dbReference>
<dbReference type="CDD" id="cd01075">
    <property type="entry name" value="NAD_bind_Leu_Phe_Val_DH"/>
    <property type="match status" value="1"/>
</dbReference>
<keyword evidence="2" id="KW-0560">Oxidoreductase</keyword>
<sequence>MFDLLDKYRVNELHVRDDADSGLKAIIAIHNTRFGPALGGCRFISYDSTEAALLDAVRLARGMSYKAVLAGVEQGGGKSVILKPKGAYDAEKLFRTFGRFIESINGRYITAIDSGTSAREMDYIRRETNHVTSTSDEDNPSLYTARGVFEGIKAAVAYKLKRDLSGVKVAVQGVGNVGYLLCKFLYQAGARLIVTDIDSARIQRVKEEFNAEAASPADIYRTPCDVFAPCGLGGVINDKTLAHLHCAIVAGSANNQLGETRHGDALHQRGILYAPDYVINAGGLIYASLHHSGNKQLLIDDKTARIANTLTEIFTQSEQQRAPTSEIADQLAEMRLYQGLSEAA</sequence>
<dbReference type="EMBL" id="CP000155">
    <property type="protein sequence ID" value="ABC27231.1"/>
    <property type="molecule type" value="Genomic_DNA"/>
</dbReference>
<evidence type="ECO:0000256" key="3">
    <source>
        <dbReference type="ARBA" id="ARBA00023027"/>
    </source>
</evidence>
<proteinExistence type="inferred from homology"/>
<feature type="domain" description="Glutamate/phenylalanine/leucine/valine/L-tryptophan dehydrogenase C-terminal" evidence="6">
    <location>
        <begin position="138"/>
        <end position="344"/>
    </location>
</feature>
<dbReference type="eggNOG" id="COG0334">
    <property type="taxonomic scope" value="Bacteria"/>
</dbReference>
<dbReference type="InterPro" id="IPR006097">
    <property type="entry name" value="Glu/Leu/Phe/Val/Trp_DH_dimer"/>
</dbReference>
<dbReference type="SUPFAM" id="SSF51735">
    <property type="entry name" value="NAD(P)-binding Rossmann-fold domains"/>
    <property type="match status" value="1"/>
</dbReference>
<dbReference type="PANTHER" id="PTHR42722">
    <property type="entry name" value="LEUCINE DEHYDROGENASE"/>
    <property type="match status" value="1"/>
</dbReference>
<keyword evidence="5" id="KW-0547">Nucleotide-binding</keyword>
<keyword evidence="3 5" id="KW-0520">NAD</keyword>
<dbReference type="SMART" id="SM00839">
    <property type="entry name" value="ELFV_dehydrog"/>
    <property type="match status" value="1"/>
</dbReference>
<keyword evidence="8" id="KW-1185">Reference proteome</keyword>
<evidence type="ECO:0000313" key="7">
    <source>
        <dbReference type="EMBL" id="ABC27231.1"/>
    </source>
</evidence>
<organism evidence="7 8">
    <name type="scientific">Hahella chejuensis (strain KCTC 2396)</name>
    <dbReference type="NCBI Taxonomy" id="349521"/>
    <lineage>
        <taxon>Bacteria</taxon>
        <taxon>Pseudomonadati</taxon>
        <taxon>Pseudomonadota</taxon>
        <taxon>Gammaproteobacteria</taxon>
        <taxon>Oceanospirillales</taxon>
        <taxon>Hahellaceae</taxon>
        <taxon>Hahella</taxon>
    </lineage>
</organism>
<evidence type="ECO:0000259" key="6">
    <source>
        <dbReference type="SMART" id="SM00839"/>
    </source>
</evidence>
<dbReference type="KEGG" id="hch:HCH_00319"/>
<dbReference type="AlphaFoldDB" id="Q2SQ43"/>
<evidence type="ECO:0000256" key="4">
    <source>
        <dbReference type="PIRSR" id="PIRSR000188-1"/>
    </source>
</evidence>
<feature type="binding site" evidence="5">
    <location>
        <begin position="173"/>
        <end position="178"/>
    </location>
    <ligand>
        <name>NAD(+)</name>
        <dbReference type="ChEBI" id="CHEBI:57540"/>
    </ligand>
</feature>
<dbReference type="PIRSF" id="PIRSF000188">
    <property type="entry name" value="Phe_leu_dh"/>
    <property type="match status" value="1"/>
</dbReference>
<evidence type="ECO:0000313" key="8">
    <source>
        <dbReference type="Proteomes" id="UP000000238"/>
    </source>
</evidence>
<gene>
    <name evidence="7" type="ordered locus">HCH_00319</name>
</gene>
<comment type="similarity">
    <text evidence="1">Belongs to the Glu/Leu/Phe/Val dehydrogenases family.</text>
</comment>
<protein>
    <submittedName>
        <fullName evidence="7">Glutamate dehydrogenase/leucine dehydrogenase</fullName>
    </submittedName>
</protein>
<name>Q2SQ43_HAHCH</name>
<dbReference type="PANTHER" id="PTHR42722:SF1">
    <property type="entry name" value="VALINE DEHYDROGENASE"/>
    <property type="match status" value="1"/>
</dbReference>
<dbReference type="HOGENOM" id="CLU_025763_0_0_6"/>
<dbReference type="GO" id="GO:0016639">
    <property type="term" value="F:oxidoreductase activity, acting on the CH-NH2 group of donors, NAD or NADP as acceptor"/>
    <property type="evidence" value="ECO:0007669"/>
    <property type="project" value="InterPro"/>
</dbReference>
<dbReference type="Gene3D" id="3.40.50.10860">
    <property type="entry name" value="Leucine Dehydrogenase, chain A, domain 1"/>
    <property type="match status" value="1"/>
</dbReference>
<dbReference type="SUPFAM" id="SSF53223">
    <property type="entry name" value="Aminoacid dehydrogenase-like, N-terminal domain"/>
    <property type="match status" value="1"/>
</dbReference>
<accession>Q2SQ43</accession>
<dbReference type="Pfam" id="PF02812">
    <property type="entry name" value="ELFV_dehydrog_N"/>
    <property type="match status" value="1"/>
</dbReference>
<dbReference type="InterPro" id="IPR036291">
    <property type="entry name" value="NAD(P)-bd_dom_sf"/>
</dbReference>
<dbReference type="InterPro" id="IPR006096">
    <property type="entry name" value="Glu/Leu/Phe/Val/Trp_DH_C"/>
</dbReference>
<feature type="active site" description="Proton donor/acceptor" evidence="4">
    <location>
        <position position="78"/>
    </location>
</feature>
<evidence type="ECO:0000256" key="2">
    <source>
        <dbReference type="ARBA" id="ARBA00023002"/>
    </source>
</evidence>
<dbReference type="GO" id="GO:0006520">
    <property type="term" value="P:amino acid metabolic process"/>
    <property type="evidence" value="ECO:0007669"/>
    <property type="project" value="InterPro"/>
</dbReference>
<reference evidence="7 8" key="1">
    <citation type="journal article" date="2005" name="Nucleic Acids Res.">
        <title>Genomic blueprint of Hahella chejuensis, a marine microbe producing an algicidal agent.</title>
        <authorList>
            <person name="Jeong H."/>
            <person name="Yim J.H."/>
            <person name="Lee C."/>
            <person name="Choi S.-H."/>
            <person name="Park Y.K."/>
            <person name="Yoon S.H."/>
            <person name="Hur C.-G."/>
            <person name="Kang H.-Y."/>
            <person name="Kim D."/>
            <person name="Lee H.H."/>
            <person name="Park K.H."/>
            <person name="Park S.-H."/>
            <person name="Park H.-S."/>
            <person name="Lee H.K."/>
            <person name="Oh T.K."/>
            <person name="Kim J.F."/>
        </authorList>
    </citation>
    <scope>NUCLEOTIDE SEQUENCE [LARGE SCALE GENOMIC DNA]</scope>
    <source>
        <strain evidence="7 8">KCTC 2396</strain>
    </source>
</reference>
<dbReference type="InterPro" id="IPR046346">
    <property type="entry name" value="Aminoacid_DH-like_N_sf"/>
</dbReference>
<dbReference type="OrthoDB" id="9803297at2"/>
<dbReference type="RefSeq" id="WP_011394308.1">
    <property type="nucleotide sequence ID" value="NC_007645.1"/>
</dbReference>
<dbReference type="STRING" id="349521.HCH_00319"/>
<dbReference type="Gene3D" id="3.40.50.720">
    <property type="entry name" value="NAD(P)-binding Rossmann-like Domain"/>
    <property type="match status" value="1"/>
</dbReference>
<dbReference type="GO" id="GO:0000166">
    <property type="term" value="F:nucleotide binding"/>
    <property type="evidence" value="ECO:0007669"/>
    <property type="project" value="UniProtKB-KW"/>
</dbReference>